<keyword evidence="3" id="KW-1003">Cell membrane</keyword>
<name>A0A6B0YW90_9CHLR</name>
<dbReference type="GO" id="GO:0055085">
    <property type="term" value="P:transmembrane transport"/>
    <property type="evidence" value="ECO:0007669"/>
    <property type="project" value="InterPro"/>
</dbReference>
<dbReference type="PANTHER" id="PTHR43386">
    <property type="entry name" value="OLIGOPEPTIDE TRANSPORT SYSTEM PERMEASE PROTEIN APPC"/>
    <property type="match status" value="1"/>
</dbReference>
<feature type="transmembrane region" description="Helical" evidence="7">
    <location>
        <begin position="35"/>
        <end position="56"/>
    </location>
</feature>
<dbReference type="InterPro" id="IPR050366">
    <property type="entry name" value="BP-dependent_transpt_permease"/>
</dbReference>
<evidence type="ECO:0000256" key="1">
    <source>
        <dbReference type="ARBA" id="ARBA00004651"/>
    </source>
</evidence>
<comment type="similarity">
    <text evidence="7">Belongs to the binding-protein-dependent transport system permease family.</text>
</comment>
<sequence>MTASAPANLNTQLTTATDHRSEWSQAWRRFSANRIALGGLVVIILLALMAIFAPLLSPYDPINEVFRGMRGGSPTPAHPFGYDHLGRDLLSRVIFGTRVALLVGLLATGIAVTLGVVIGAIAGYSGSWIDTLISRVIDTLMAFPIIALLVVLAAVLGPSLVTTIVVIGTTGWARFARVVRADIMSLKATDFVTAARAVGVRDWRIIWRHLLPNVMGPIIVLATLGIGGIIILESALSFLGLGIRPPNPSWGGTLADGRAYILRFPHIAFFPGLMIVITVLAFNFLGDGLRDALDPRERD</sequence>
<reference evidence="9" key="1">
    <citation type="submission" date="2019-09" db="EMBL/GenBank/DDBJ databases">
        <title>Characterisation of the sponge microbiome using genome-centric metagenomics.</title>
        <authorList>
            <person name="Engelberts J.P."/>
            <person name="Robbins S.J."/>
            <person name="De Goeij J.M."/>
            <person name="Aranda M."/>
            <person name="Bell S.C."/>
            <person name="Webster N.S."/>
        </authorList>
    </citation>
    <scope>NUCLEOTIDE SEQUENCE</scope>
    <source>
        <strain evidence="9">SB0664_bin_27</strain>
    </source>
</reference>
<dbReference type="GO" id="GO:0005886">
    <property type="term" value="C:plasma membrane"/>
    <property type="evidence" value="ECO:0007669"/>
    <property type="project" value="UniProtKB-SubCell"/>
</dbReference>
<dbReference type="Pfam" id="PF12911">
    <property type="entry name" value="OppC_N"/>
    <property type="match status" value="1"/>
</dbReference>
<protein>
    <submittedName>
        <fullName evidence="9">ABC transporter permease</fullName>
    </submittedName>
</protein>
<comment type="subcellular location">
    <subcellularLocation>
        <location evidence="1 7">Cell membrane</location>
        <topology evidence="1 7">Multi-pass membrane protein</topology>
    </subcellularLocation>
</comment>
<evidence type="ECO:0000256" key="4">
    <source>
        <dbReference type="ARBA" id="ARBA00022692"/>
    </source>
</evidence>
<evidence type="ECO:0000256" key="5">
    <source>
        <dbReference type="ARBA" id="ARBA00022989"/>
    </source>
</evidence>
<evidence type="ECO:0000313" key="9">
    <source>
        <dbReference type="EMBL" id="MXY95326.1"/>
    </source>
</evidence>
<comment type="caution">
    <text evidence="9">The sequence shown here is derived from an EMBL/GenBank/DDBJ whole genome shotgun (WGS) entry which is preliminary data.</text>
</comment>
<keyword evidence="4 7" id="KW-0812">Transmembrane</keyword>
<evidence type="ECO:0000256" key="3">
    <source>
        <dbReference type="ARBA" id="ARBA00022475"/>
    </source>
</evidence>
<dbReference type="CDD" id="cd06261">
    <property type="entry name" value="TM_PBP2"/>
    <property type="match status" value="1"/>
</dbReference>
<feature type="transmembrane region" description="Helical" evidence="7">
    <location>
        <begin position="136"/>
        <end position="156"/>
    </location>
</feature>
<dbReference type="AlphaFoldDB" id="A0A6B0YW90"/>
<dbReference type="Pfam" id="PF00528">
    <property type="entry name" value="BPD_transp_1"/>
    <property type="match status" value="1"/>
</dbReference>
<dbReference type="InterPro" id="IPR035906">
    <property type="entry name" value="MetI-like_sf"/>
</dbReference>
<feature type="transmembrane region" description="Helical" evidence="7">
    <location>
        <begin position="264"/>
        <end position="285"/>
    </location>
</feature>
<dbReference type="InterPro" id="IPR000515">
    <property type="entry name" value="MetI-like"/>
</dbReference>
<evidence type="ECO:0000256" key="6">
    <source>
        <dbReference type="ARBA" id="ARBA00023136"/>
    </source>
</evidence>
<gene>
    <name evidence="9" type="ORF">F4Y42_17935</name>
</gene>
<dbReference type="InterPro" id="IPR025966">
    <property type="entry name" value="OppC_N"/>
</dbReference>
<feature type="transmembrane region" description="Helical" evidence="7">
    <location>
        <begin position="218"/>
        <end position="243"/>
    </location>
</feature>
<evidence type="ECO:0000259" key="8">
    <source>
        <dbReference type="PROSITE" id="PS50928"/>
    </source>
</evidence>
<dbReference type="Gene3D" id="1.10.3720.10">
    <property type="entry name" value="MetI-like"/>
    <property type="match status" value="1"/>
</dbReference>
<feature type="transmembrane region" description="Helical" evidence="7">
    <location>
        <begin position="99"/>
        <end position="124"/>
    </location>
</feature>
<feature type="domain" description="ABC transmembrane type-1" evidence="8">
    <location>
        <begin position="97"/>
        <end position="286"/>
    </location>
</feature>
<dbReference type="EMBL" id="VXRG01000144">
    <property type="protein sequence ID" value="MXY95326.1"/>
    <property type="molecule type" value="Genomic_DNA"/>
</dbReference>
<keyword evidence="6 7" id="KW-0472">Membrane</keyword>
<keyword evidence="2 7" id="KW-0813">Transport</keyword>
<dbReference type="PANTHER" id="PTHR43386:SF1">
    <property type="entry name" value="D,D-DIPEPTIDE TRANSPORT SYSTEM PERMEASE PROTEIN DDPC-RELATED"/>
    <property type="match status" value="1"/>
</dbReference>
<keyword evidence="5 7" id="KW-1133">Transmembrane helix</keyword>
<evidence type="ECO:0000256" key="7">
    <source>
        <dbReference type="RuleBase" id="RU363032"/>
    </source>
</evidence>
<proteinExistence type="inferred from homology"/>
<organism evidence="9">
    <name type="scientific">Caldilineaceae bacterium SB0664_bin_27</name>
    <dbReference type="NCBI Taxonomy" id="2605260"/>
    <lineage>
        <taxon>Bacteria</taxon>
        <taxon>Bacillati</taxon>
        <taxon>Chloroflexota</taxon>
        <taxon>Caldilineae</taxon>
        <taxon>Caldilineales</taxon>
        <taxon>Caldilineaceae</taxon>
    </lineage>
</organism>
<dbReference type="SUPFAM" id="SSF161098">
    <property type="entry name" value="MetI-like"/>
    <property type="match status" value="1"/>
</dbReference>
<dbReference type="PROSITE" id="PS50928">
    <property type="entry name" value="ABC_TM1"/>
    <property type="match status" value="1"/>
</dbReference>
<accession>A0A6B0YW90</accession>
<evidence type="ECO:0000256" key="2">
    <source>
        <dbReference type="ARBA" id="ARBA00022448"/>
    </source>
</evidence>